<keyword evidence="4" id="KW-0378">Hydrolase</keyword>
<dbReference type="AlphaFoldDB" id="A0A5E4PVN7"/>
<dbReference type="SUPFAM" id="SSF53187">
    <property type="entry name" value="Zn-dependent exopeptidases"/>
    <property type="match status" value="1"/>
</dbReference>
<dbReference type="Gene3D" id="3.40.630.10">
    <property type="entry name" value="Zn peptidases"/>
    <property type="match status" value="1"/>
</dbReference>
<evidence type="ECO:0000313" key="7">
    <source>
        <dbReference type="Proteomes" id="UP000324832"/>
    </source>
</evidence>
<sequence length="424" mass="45554">MGLIGEVNDVKVHVENEVNSSEYDAVLVLSGEGVVLPQVLEDFIIAAQEFDAALDKEVGVLRCPRVSGARLVVSPLVPALLQYADVRTAREASVAGVKRAGRAGVRRLLLALTPLCAARWPRASYAALLAALEALYVPLQIREWSPKKRLHPIERLGVYCEGLWTGEGEVDRVVREAVAVEAGLGLARDLGGADPERMAPARFAEFVEKAFAGSAVRVRVDRDSWRERYPLMAAVSRAADHIDEHRGCVVYLEYEPETYEETLMFVGKGVTYDTGGADVKTGGAMSGMSRDKCGAANIAGLFKVCAGLRPAVKLVGVLGVVRNSVGSRGYVSDELLVSRGRLAVRVGNTDAEGRMVMADLLHEMAERAALERAPHVFTVATLTGHAARAMGPYTAAMDNHVARHSGYAHKLAAAGEDLGDMVRT</sequence>
<dbReference type="PROSITE" id="PS00631">
    <property type="entry name" value="CYTOSOL_AP"/>
    <property type="match status" value="1"/>
</dbReference>
<proteinExistence type="inferred from homology"/>
<dbReference type="PANTHER" id="PTHR11963">
    <property type="entry name" value="LEUCINE AMINOPEPTIDASE-RELATED"/>
    <property type="match status" value="1"/>
</dbReference>
<dbReference type="GO" id="GO:0005737">
    <property type="term" value="C:cytoplasm"/>
    <property type="evidence" value="ECO:0007669"/>
    <property type="project" value="InterPro"/>
</dbReference>
<keyword evidence="3" id="KW-0645">Protease</keyword>
<dbReference type="EMBL" id="FZQP02000471">
    <property type="protein sequence ID" value="VVC89207.1"/>
    <property type="molecule type" value="Genomic_DNA"/>
</dbReference>
<name>A0A5E4PVN7_9NEOP</name>
<protein>
    <recommendedName>
        <fullName evidence="5">Cytosol aminopeptidase domain-containing protein</fullName>
    </recommendedName>
</protein>
<dbReference type="InterPro" id="IPR000819">
    <property type="entry name" value="Peptidase_M17_C"/>
</dbReference>
<dbReference type="Proteomes" id="UP000324832">
    <property type="component" value="Unassembled WGS sequence"/>
</dbReference>
<evidence type="ECO:0000256" key="4">
    <source>
        <dbReference type="ARBA" id="ARBA00022801"/>
    </source>
</evidence>
<evidence type="ECO:0000256" key="1">
    <source>
        <dbReference type="ARBA" id="ARBA00009528"/>
    </source>
</evidence>
<dbReference type="GO" id="GO:0030145">
    <property type="term" value="F:manganese ion binding"/>
    <property type="evidence" value="ECO:0007669"/>
    <property type="project" value="InterPro"/>
</dbReference>
<reference evidence="6 7" key="1">
    <citation type="submission" date="2017-07" db="EMBL/GenBank/DDBJ databases">
        <authorList>
            <person name="Talla V."/>
            <person name="Backstrom N."/>
        </authorList>
    </citation>
    <scope>NUCLEOTIDE SEQUENCE [LARGE SCALE GENOMIC DNA]</scope>
</reference>
<dbReference type="PANTHER" id="PTHR11963:SF48">
    <property type="entry name" value="DIPEPTIDASE B, ISOFORM A"/>
    <property type="match status" value="1"/>
</dbReference>
<evidence type="ECO:0000259" key="5">
    <source>
        <dbReference type="PROSITE" id="PS00631"/>
    </source>
</evidence>
<gene>
    <name evidence="6" type="ORF">LSINAPIS_LOCUS2389</name>
</gene>
<comment type="similarity">
    <text evidence="1">Belongs to the peptidase M17 family.</text>
</comment>
<evidence type="ECO:0000256" key="2">
    <source>
        <dbReference type="ARBA" id="ARBA00022438"/>
    </source>
</evidence>
<dbReference type="GO" id="GO:0006508">
    <property type="term" value="P:proteolysis"/>
    <property type="evidence" value="ECO:0007669"/>
    <property type="project" value="UniProtKB-KW"/>
</dbReference>
<organism evidence="6 7">
    <name type="scientific">Leptidea sinapis</name>
    <dbReference type="NCBI Taxonomy" id="189913"/>
    <lineage>
        <taxon>Eukaryota</taxon>
        <taxon>Metazoa</taxon>
        <taxon>Ecdysozoa</taxon>
        <taxon>Arthropoda</taxon>
        <taxon>Hexapoda</taxon>
        <taxon>Insecta</taxon>
        <taxon>Pterygota</taxon>
        <taxon>Neoptera</taxon>
        <taxon>Endopterygota</taxon>
        <taxon>Lepidoptera</taxon>
        <taxon>Glossata</taxon>
        <taxon>Ditrysia</taxon>
        <taxon>Papilionoidea</taxon>
        <taxon>Pieridae</taxon>
        <taxon>Dismorphiinae</taxon>
        <taxon>Leptidea</taxon>
    </lineage>
</organism>
<evidence type="ECO:0000313" key="6">
    <source>
        <dbReference type="EMBL" id="VVC89207.1"/>
    </source>
</evidence>
<dbReference type="InterPro" id="IPR011356">
    <property type="entry name" value="Leucine_aapep/pepB"/>
</dbReference>
<feature type="domain" description="Cytosol aminopeptidase" evidence="5">
    <location>
        <begin position="348"/>
        <end position="355"/>
    </location>
</feature>
<dbReference type="PRINTS" id="PR00481">
    <property type="entry name" value="LAMNOPPTDASE"/>
</dbReference>
<evidence type="ECO:0000256" key="3">
    <source>
        <dbReference type="ARBA" id="ARBA00022670"/>
    </source>
</evidence>
<dbReference type="Pfam" id="PF00883">
    <property type="entry name" value="Peptidase_M17"/>
    <property type="match status" value="1"/>
</dbReference>
<keyword evidence="2" id="KW-0031">Aminopeptidase</keyword>
<dbReference type="GO" id="GO:0070006">
    <property type="term" value="F:metalloaminopeptidase activity"/>
    <property type="evidence" value="ECO:0007669"/>
    <property type="project" value="InterPro"/>
</dbReference>
<accession>A0A5E4PVN7</accession>
<keyword evidence="7" id="KW-1185">Reference proteome</keyword>
<feature type="non-terminal residue" evidence="6">
    <location>
        <position position="424"/>
    </location>
</feature>